<dbReference type="EMBL" id="GG666547">
    <property type="protein sequence ID" value="EEN57125.1"/>
    <property type="molecule type" value="Genomic_DNA"/>
</dbReference>
<protein>
    <submittedName>
        <fullName evidence="2">Uncharacterized protein</fullName>
    </submittedName>
</protein>
<accession>C3YRC8</accession>
<dbReference type="InParanoid" id="C3YRC8"/>
<feature type="compositionally biased region" description="Low complexity" evidence="1">
    <location>
        <begin position="89"/>
        <end position="100"/>
    </location>
</feature>
<feature type="region of interest" description="Disordered" evidence="1">
    <location>
        <begin position="51"/>
        <end position="106"/>
    </location>
</feature>
<reference evidence="2" key="1">
    <citation type="journal article" date="2008" name="Nature">
        <title>The amphioxus genome and the evolution of the chordate karyotype.</title>
        <authorList>
            <consortium name="US DOE Joint Genome Institute (JGI-PGF)"/>
            <person name="Putnam N.H."/>
            <person name="Butts T."/>
            <person name="Ferrier D.E.K."/>
            <person name="Furlong R.F."/>
            <person name="Hellsten U."/>
            <person name="Kawashima T."/>
            <person name="Robinson-Rechavi M."/>
            <person name="Shoguchi E."/>
            <person name="Terry A."/>
            <person name="Yu J.-K."/>
            <person name="Benito-Gutierrez E.L."/>
            <person name="Dubchak I."/>
            <person name="Garcia-Fernandez J."/>
            <person name="Gibson-Brown J.J."/>
            <person name="Grigoriev I.V."/>
            <person name="Horton A.C."/>
            <person name="de Jong P.J."/>
            <person name="Jurka J."/>
            <person name="Kapitonov V.V."/>
            <person name="Kohara Y."/>
            <person name="Kuroki Y."/>
            <person name="Lindquist E."/>
            <person name="Lucas S."/>
            <person name="Osoegawa K."/>
            <person name="Pennacchio L.A."/>
            <person name="Salamov A.A."/>
            <person name="Satou Y."/>
            <person name="Sauka-Spengler T."/>
            <person name="Schmutz J."/>
            <person name="Shin-I T."/>
            <person name="Toyoda A."/>
            <person name="Bronner-Fraser M."/>
            <person name="Fujiyama A."/>
            <person name="Holland L.Z."/>
            <person name="Holland P.W.H."/>
            <person name="Satoh N."/>
            <person name="Rokhsar D.S."/>
        </authorList>
    </citation>
    <scope>NUCLEOTIDE SEQUENCE [LARGE SCALE GENOMIC DNA]</scope>
    <source>
        <strain evidence="2">S238N-H82</strain>
        <tissue evidence="2">Testes</tissue>
    </source>
</reference>
<evidence type="ECO:0000256" key="1">
    <source>
        <dbReference type="SAM" id="MobiDB-lite"/>
    </source>
</evidence>
<sequence length="106" mass="11532">MTLPLNQYTIGRIFKGILYNARPVFRRRLVKTAQDAHGSRLFAMSGREDFTNKGATNLDIATQGDDRKFKEASRKTQPQGCKSHGAEMSKGSSSSNPPGGASTGKK</sequence>
<dbReference type="AlphaFoldDB" id="C3YRC8"/>
<evidence type="ECO:0000313" key="2">
    <source>
        <dbReference type="EMBL" id="EEN57125.1"/>
    </source>
</evidence>
<proteinExistence type="predicted"/>
<name>C3YRC8_BRAFL</name>
<gene>
    <name evidence="2" type="ORF">BRAFLDRAFT_75562</name>
</gene>
<feature type="compositionally biased region" description="Basic and acidic residues" evidence="1">
    <location>
        <begin position="64"/>
        <end position="74"/>
    </location>
</feature>
<organism>
    <name type="scientific">Branchiostoma floridae</name>
    <name type="common">Florida lancelet</name>
    <name type="synonym">Amphioxus</name>
    <dbReference type="NCBI Taxonomy" id="7739"/>
    <lineage>
        <taxon>Eukaryota</taxon>
        <taxon>Metazoa</taxon>
        <taxon>Chordata</taxon>
        <taxon>Cephalochordata</taxon>
        <taxon>Leptocardii</taxon>
        <taxon>Amphioxiformes</taxon>
        <taxon>Branchiostomatidae</taxon>
        <taxon>Branchiostoma</taxon>
    </lineage>
</organism>